<reference evidence="3" key="2">
    <citation type="submission" date="2015-01" db="EMBL/GenBank/DDBJ databases">
        <title>Evolutionary Origins and Diversification of the Mycorrhizal Mutualists.</title>
        <authorList>
            <consortium name="DOE Joint Genome Institute"/>
            <consortium name="Mycorrhizal Genomics Consortium"/>
            <person name="Kohler A."/>
            <person name="Kuo A."/>
            <person name="Nagy L.G."/>
            <person name="Floudas D."/>
            <person name="Copeland A."/>
            <person name="Barry K.W."/>
            <person name="Cichocki N."/>
            <person name="Veneault-Fourrey C."/>
            <person name="LaButti K."/>
            <person name="Lindquist E.A."/>
            <person name="Lipzen A."/>
            <person name="Lundell T."/>
            <person name="Morin E."/>
            <person name="Murat C."/>
            <person name="Riley R."/>
            <person name="Ohm R."/>
            <person name="Sun H."/>
            <person name="Tunlid A."/>
            <person name="Henrissat B."/>
            <person name="Grigoriev I.V."/>
            <person name="Hibbett D.S."/>
            <person name="Martin F."/>
        </authorList>
    </citation>
    <scope>NUCLEOTIDE SEQUENCE [LARGE SCALE GENOMIC DNA]</scope>
    <source>
        <strain evidence="3">LaAM-08-1</strain>
    </source>
</reference>
<dbReference type="EMBL" id="KN838731">
    <property type="protein sequence ID" value="KIJ96158.1"/>
    <property type="molecule type" value="Genomic_DNA"/>
</dbReference>
<organism evidence="1 3">
    <name type="scientific">Laccaria amethystina LaAM-08-1</name>
    <dbReference type="NCBI Taxonomy" id="1095629"/>
    <lineage>
        <taxon>Eukaryota</taxon>
        <taxon>Fungi</taxon>
        <taxon>Dikarya</taxon>
        <taxon>Basidiomycota</taxon>
        <taxon>Agaricomycotina</taxon>
        <taxon>Agaricomycetes</taxon>
        <taxon>Agaricomycetidae</taxon>
        <taxon>Agaricales</taxon>
        <taxon>Agaricineae</taxon>
        <taxon>Hydnangiaceae</taxon>
        <taxon>Laccaria</taxon>
    </lineage>
</organism>
<dbReference type="EMBL" id="KN838650">
    <property type="protein sequence ID" value="KIJ99263.1"/>
    <property type="molecule type" value="Genomic_DNA"/>
</dbReference>
<keyword evidence="3" id="KW-1185">Reference proteome</keyword>
<proteinExistence type="predicted"/>
<name>A0A0C9X4D5_9AGAR</name>
<reference evidence="1" key="3">
    <citation type="submission" date="2015-02" db="EMBL/GenBank/DDBJ databases">
        <title>Evolutionary Origins and Diversification of the Mycorrhizal Mutualists.</title>
        <authorList>
            <consortium name="DOE Joint Genome Institute"/>
            <consortium name="Mycorrhizal Genomics Consortium"/>
            <person name="Kohler A."/>
            <person name="Kuo A."/>
            <person name="Nagy L.G."/>
            <person name="Floudas D."/>
            <person name="Copeland A."/>
            <person name="Barry K.W."/>
            <person name="Cichocki N."/>
            <person name="Veneault-Fourrey C."/>
            <person name="LaButti K."/>
            <person name="Lindquist E.A."/>
            <person name="Lipzen A."/>
            <person name="Lundell T."/>
            <person name="Morin E."/>
            <person name="Murat C."/>
            <person name="Riley R."/>
            <person name="Ohm R."/>
            <person name="Sun H."/>
            <person name="Tunlid A."/>
            <person name="Henrissat B."/>
            <person name="Grigoriev I.V."/>
            <person name="Hibbett D.S."/>
            <person name="Martin F."/>
        </authorList>
    </citation>
    <scope>NUCLEOTIDE SEQUENCE</scope>
    <source>
        <strain evidence="1">LaAM-08-1</strain>
    </source>
</reference>
<dbReference type="Proteomes" id="UP000054477">
    <property type="component" value="Unassembled WGS sequence"/>
</dbReference>
<evidence type="ECO:0000313" key="2">
    <source>
        <dbReference type="EMBL" id="KIJ99263.1"/>
    </source>
</evidence>
<dbReference type="HOGENOM" id="CLU_2688190_0_0_1"/>
<dbReference type="AlphaFoldDB" id="A0A0C9X4D5"/>
<sequence length="75" mass="8466">MMHGCHWVKLQTDTHRITVSTLNSWQAQRGMGWVVPINELTSFPASGPLSNPRNDHVAQMWTQEKAQHSASVMLP</sequence>
<evidence type="ECO:0000313" key="1">
    <source>
        <dbReference type="EMBL" id="KIJ96158.1"/>
    </source>
</evidence>
<protein>
    <submittedName>
        <fullName evidence="1">Uncharacterized protein</fullName>
    </submittedName>
</protein>
<reference evidence="1 3" key="1">
    <citation type="submission" date="2014-04" db="EMBL/GenBank/DDBJ databases">
        <authorList>
            <consortium name="DOE Joint Genome Institute"/>
            <person name="Kuo A."/>
            <person name="Kohler A."/>
            <person name="Nagy L.G."/>
            <person name="Floudas D."/>
            <person name="Copeland A."/>
            <person name="Barry K.W."/>
            <person name="Cichocki N."/>
            <person name="Veneault-Fourrey C."/>
            <person name="LaButti K."/>
            <person name="Lindquist E.A."/>
            <person name="Lipzen A."/>
            <person name="Lundell T."/>
            <person name="Morin E."/>
            <person name="Murat C."/>
            <person name="Sun H."/>
            <person name="Tunlid A."/>
            <person name="Henrissat B."/>
            <person name="Grigoriev I.V."/>
            <person name="Hibbett D.S."/>
            <person name="Martin F."/>
            <person name="Nordberg H.P."/>
            <person name="Cantor M.N."/>
            <person name="Hua S.X."/>
        </authorList>
    </citation>
    <scope>NUCLEOTIDE SEQUENCE [LARGE SCALE GENOMIC DNA]</scope>
    <source>
        <strain evidence="1 3">LaAM-08-1</strain>
    </source>
</reference>
<gene>
    <name evidence="2" type="ORF">K443DRAFT_680104</name>
    <name evidence="1" type="ORF">K443DRAFT_682492</name>
</gene>
<evidence type="ECO:0000313" key="3">
    <source>
        <dbReference type="Proteomes" id="UP000054477"/>
    </source>
</evidence>
<accession>A0A0C9X4D5</accession>